<protein>
    <recommendedName>
        <fullName evidence="1">PiggyBac transposable element-derived protein domain-containing protein</fullName>
    </recommendedName>
</protein>
<evidence type="ECO:0000259" key="1">
    <source>
        <dbReference type="Pfam" id="PF13843"/>
    </source>
</evidence>
<dbReference type="Proteomes" id="UP001549921">
    <property type="component" value="Unassembled WGS sequence"/>
</dbReference>
<evidence type="ECO:0000313" key="2">
    <source>
        <dbReference type="EMBL" id="KAL0830013.1"/>
    </source>
</evidence>
<dbReference type="Pfam" id="PF13843">
    <property type="entry name" value="DDE_Tnp_1_7"/>
    <property type="match status" value="1"/>
</dbReference>
<dbReference type="PANTHER" id="PTHR47272">
    <property type="entry name" value="DDE_TNP_1_7 DOMAIN-CONTAINING PROTEIN"/>
    <property type="match status" value="1"/>
</dbReference>
<dbReference type="PANTHER" id="PTHR47272:SF1">
    <property type="entry name" value="PIGGYBAC TRANSPOSABLE ELEMENT-DERIVED PROTEIN 3-LIKE"/>
    <property type="match status" value="1"/>
</dbReference>
<proteinExistence type="predicted"/>
<gene>
    <name evidence="2" type="ORF">ABMA28_003471</name>
</gene>
<accession>A0ABD0SW77</accession>
<dbReference type="InterPro" id="IPR029526">
    <property type="entry name" value="PGBD"/>
</dbReference>
<organism evidence="2 3">
    <name type="scientific">Loxostege sticticalis</name>
    <name type="common">Beet webworm moth</name>
    <dbReference type="NCBI Taxonomy" id="481309"/>
    <lineage>
        <taxon>Eukaryota</taxon>
        <taxon>Metazoa</taxon>
        <taxon>Ecdysozoa</taxon>
        <taxon>Arthropoda</taxon>
        <taxon>Hexapoda</taxon>
        <taxon>Insecta</taxon>
        <taxon>Pterygota</taxon>
        <taxon>Neoptera</taxon>
        <taxon>Endopterygota</taxon>
        <taxon>Lepidoptera</taxon>
        <taxon>Glossata</taxon>
        <taxon>Ditrysia</taxon>
        <taxon>Pyraloidea</taxon>
        <taxon>Crambidae</taxon>
        <taxon>Pyraustinae</taxon>
        <taxon>Loxostege</taxon>
    </lineage>
</organism>
<dbReference type="AlphaFoldDB" id="A0ABD0SW77"/>
<sequence length="91" mass="10776">MSDIKKIGFLLLMSVENFPSVRSYWNEKFDYDPVKTVMPVNKFELIRSLLHHNNNTKHLTKEHPDHDRLHKIRPVIEHLNGTFSSIPHQMS</sequence>
<dbReference type="EMBL" id="JBEDNZ010000014">
    <property type="protein sequence ID" value="KAL0830013.1"/>
    <property type="molecule type" value="Genomic_DNA"/>
</dbReference>
<feature type="domain" description="PiggyBac transposable element-derived protein" evidence="1">
    <location>
        <begin position="7"/>
        <end position="84"/>
    </location>
</feature>
<evidence type="ECO:0000313" key="3">
    <source>
        <dbReference type="Proteomes" id="UP001549921"/>
    </source>
</evidence>
<comment type="caution">
    <text evidence="2">The sequence shown here is derived from an EMBL/GenBank/DDBJ whole genome shotgun (WGS) entry which is preliminary data.</text>
</comment>
<reference evidence="2 3" key="1">
    <citation type="submission" date="2024-06" db="EMBL/GenBank/DDBJ databases">
        <title>A chromosome-level genome assembly of beet webworm, Loxostege sticticalis.</title>
        <authorList>
            <person name="Zhang Y."/>
        </authorList>
    </citation>
    <scope>NUCLEOTIDE SEQUENCE [LARGE SCALE GENOMIC DNA]</scope>
    <source>
        <strain evidence="2">AQ028</strain>
        <tissue evidence="2">Male pupae</tissue>
    </source>
</reference>
<name>A0ABD0SW77_LOXSC</name>